<evidence type="ECO:0000256" key="4">
    <source>
        <dbReference type="ARBA" id="ARBA00012017"/>
    </source>
</evidence>
<comment type="similarity">
    <text evidence="2">Belongs to the ITPK1 family.</text>
</comment>
<dbReference type="GO" id="GO:0047325">
    <property type="term" value="F:inositol-3,4,5,6-tetrakisphosphate 1-kinase activity"/>
    <property type="evidence" value="ECO:0007669"/>
    <property type="project" value="InterPro"/>
</dbReference>
<keyword evidence="13" id="KW-1185">Reference proteome</keyword>
<dbReference type="InterPro" id="IPR012337">
    <property type="entry name" value="RNaseH-like_sf"/>
</dbReference>
<dbReference type="GO" id="GO:0032957">
    <property type="term" value="P:inositol trisphosphate metabolic process"/>
    <property type="evidence" value="ECO:0007669"/>
    <property type="project" value="InterPro"/>
</dbReference>
<comment type="cofactor">
    <cofactor evidence="1">
        <name>Mg(2+)</name>
        <dbReference type="ChEBI" id="CHEBI:18420"/>
    </cofactor>
</comment>
<evidence type="ECO:0000256" key="6">
    <source>
        <dbReference type="ARBA" id="ARBA00022723"/>
    </source>
</evidence>
<evidence type="ECO:0000313" key="12">
    <source>
        <dbReference type="EMBL" id="KAF2288258.1"/>
    </source>
</evidence>
<dbReference type="InterPro" id="IPR040464">
    <property type="entry name" value="InsP(3)kin_ATP-grasp"/>
</dbReference>
<evidence type="ECO:0000256" key="9">
    <source>
        <dbReference type="ARBA" id="ARBA00022840"/>
    </source>
</evidence>
<evidence type="ECO:0000256" key="3">
    <source>
        <dbReference type="ARBA" id="ARBA00011245"/>
    </source>
</evidence>
<protein>
    <recommendedName>
        <fullName evidence="4">inositol-1,3,4-trisphosphate 5/6-kinase</fullName>
        <ecNumber evidence="4">2.7.1.159</ecNumber>
    </recommendedName>
</protein>
<dbReference type="PANTHER" id="PTHR14217:SF1">
    <property type="entry name" value="INOSITOL-TETRAKISPHOSPHATE 1-KINASE"/>
    <property type="match status" value="1"/>
</dbReference>
<dbReference type="Gene3D" id="3.30.470.20">
    <property type="entry name" value="ATP-grasp fold, B domain"/>
    <property type="match status" value="1"/>
</dbReference>
<feature type="domain" description="Inositol 1,3,4-trisphosphate 5/6-kinase ATP-grasp" evidence="11">
    <location>
        <begin position="125"/>
        <end position="248"/>
    </location>
</feature>
<dbReference type="GO" id="GO:0052725">
    <property type="term" value="F:inositol-1,3,4-trisphosphate 6-kinase activity"/>
    <property type="evidence" value="ECO:0007669"/>
    <property type="project" value="InterPro"/>
</dbReference>
<comment type="caution">
    <text evidence="12">The sequence shown here is derived from an EMBL/GenBank/DDBJ whole genome shotgun (WGS) entry which is preliminary data.</text>
</comment>
<organism evidence="12 13">
    <name type="scientific">Hevea brasiliensis</name>
    <name type="common">Para rubber tree</name>
    <name type="synonym">Siphonia brasiliensis</name>
    <dbReference type="NCBI Taxonomy" id="3981"/>
    <lineage>
        <taxon>Eukaryota</taxon>
        <taxon>Viridiplantae</taxon>
        <taxon>Streptophyta</taxon>
        <taxon>Embryophyta</taxon>
        <taxon>Tracheophyta</taxon>
        <taxon>Spermatophyta</taxon>
        <taxon>Magnoliopsida</taxon>
        <taxon>eudicotyledons</taxon>
        <taxon>Gunneridae</taxon>
        <taxon>Pentapetalae</taxon>
        <taxon>rosids</taxon>
        <taxon>fabids</taxon>
        <taxon>Malpighiales</taxon>
        <taxon>Euphorbiaceae</taxon>
        <taxon>Crotonoideae</taxon>
        <taxon>Micrandreae</taxon>
        <taxon>Hevea</taxon>
    </lineage>
</organism>
<dbReference type="GO" id="GO:0005737">
    <property type="term" value="C:cytoplasm"/>
    <property type="evidence" value="ECO:0007669"/>
    <property type="project" value="TreeGrafter"/>
</dbReference>
<reference evidence="12 13" key="1">
    <citation type="journal article" date="2020" name="Mol. Plant">
        <title>The Chromosome-Based Rubber Tree Genome Provides New Insights into Spurge Genome Evolution and Rubber Biosynthesis.</title>
        <authorList>
            <person name="Liu J."/>
            <person name="Shi C."/>
            <person name="Shi C.C."/>
            <person name="Li W."/>
            <person name="Zhang Q.J."/>
            <person name="Zhang Y."/>
            <person name="Li K."/>
            <person name="Lu H.F."/>
            <person name="Shi C."/>
            <person name="Zhu S.T."/>
            <person name="Xiao Z.Y."/>
            <person name="Nan H."/>
            <person name="Yue Y."/>
            <person name="Zhu X.G."/>
            <person name="Wu Y."/>
            <person name="Hong X.N."/>
            <person name="Fan G.Y."/>
            <person name="Tong Y."/>
            <person name="Zhang D."/>
            <person name="Mao C.L."/>
            <person name="Liu Y.L."/>
            <person name="Hao S.J."/>
            <person name="Liu W.Q."/>
            <person name="Lv M.Q."/>
            <person name="Zhang H.B."/>
            <person name="Liu Y."/>
            <person name="Hu-Tang G.R."/>
            <person name="Wang J.P."/>
            <person name="Wang J.H."/>
            <person name="Sun Y.H."/>
            <person name="Ni S.B."/>
            <person name="Chen W.B."/>
            <person name="Zhang X.C."/>
            <person name="Jiao Y.N."/>
            <person name="Eichler E.E."/>
            <person name="Li G.H."/>
            <person name="Liu X."/>
            <person name="Gao L.Z."/>
        </authorList>
    </citation>
    <scope>NUCLEOTIDE SEQUENCE [LARGE SCALE GENOMIC DNA]</scope>
    <source>
        <strain evidence="13">cv. GT1</strain>
        <tissue evidence="12">Leaf</tissue>
    </source>
</reference>
<dbReference type="GO" id="GO:0052726">
    <property type="term" value="F:inositol-1,3,4-trisphosphate 5-kinase activity"/>
    <property type="evidence" value="ECO:0007669"/>
    <property type="project" value="InterPro"/>
</dbReference>
<dbReference type="InterPro" id="IPR036397">
    <property type="entry name" value="RNaseH_sf"/>
</dbReference>
<keyword evidence="7" id="KW-0547">Nucleotide-binding</keyword>
<dbReference type="GO" id="GO:0000287">
    <property type="term" value="F:magnesium ion binding"/>
    <property type="evidence" value="ECO:0007669"/>
    <property type="project" value="InterPro"/>
</dbReference>
<keyword evidence="9" id="KW-0067">ATP-binding</keyword>
<dbReference type="AlphaFoldDB" id="A0A6A6KK27"/>
<dbReference type="GO" id="GO:0005524">
    <property type="term" value="F:ATP binding"/>
    <property type="evidence" value="ECO:0007669"/>
    <property type="project" value="UniProtKB-KW"/>
</dbReference>
<accession>A0A6A6KK27</accession>
<dbReference type="SUPFAM" id="SSF53098">
    <property type="entry name" value="Ribonuclease H-like"/>
    <property type="match status" value="1"/>
</dbReference>
<evidence type="ECO:0000256" key="2">
    <source>
        <dbReference type="ARBA" id="ARBA00009601"/>
    </source>
</evidence>
<keyword evidence="6" id="KW-0479">Metal-binding</keyword>
<dbReference type="EC" id="2.7.1.159" evidence="4"/>
<dbReference type="Gene3D" id="3.30.420.10">
    <property type="entry name" value="Ribonuclease H-like superfamily/Ribonuclease H"/>
    <property type="match status" value="1"/>
</dbReference>
<gene>
    <name evidence="12" type="ORF">GH714_005348</name>
</gene>
<evidence type="ECO:0000259" key="11">
    <source>
        <dbReference type="Pfam" id="PF05770"/>
    </source>
</evidence>
<dbReference type="EMBL" id="JAAGAX010000016">
    <property type="protein sequence ID" value="KAF2288258.1"/>
    <property type="molecule type" value="Genomic_DNA"/>
</dbReference>
<dbReference type="PANTHER" id="PTHR14217">
    <property type="entry name" value="INOSITOL-TETRAKISPHOSPHATE 1-KINASE"/>
    <property type="match status" value="1"/>
</dbReference>
<dbReference type="Pfam" id="PF05770">
    <property type="entry name" value="Ins134_P3_kin"/>
    <property type="match status" value="1"/>
</dbReference>
<keyword evidence="8" id="KW-0418">Kinase</keyword>
<evidence type="ECO:0000256" key="1">
    <source>
        <dbReference type="ARBA" id="ARBA00001946"/>
    </source>
</evidence>
<proteinExistence type="inferred from homology"/>
<keyword evidence="5" id="KW-0808">Transferase</keyword>
<evidence type="ECO:0000256" key="5">
    <source>
        <dbReference type="ARBA" id="ARBA00022679"/>
    </source>
</evidence>
<dbReference type="InterPro" id="IPR008656">
    <property type="entry name" value="Inositol_tetrakis-P_1-kinase"/>
</dbReference>
<dbReference type="Proteomes" id="UP000467840">
    <property type="component" value="Chromosome 8"/>
</dbReference>
<keyword evidence="10" id="KW-0460">Magnesium</keyword>
<name>A0A6A6KK27_HEVBR</name>
<sequence>MSSAYHSQTDGQTEVLNQSVEQYLRCFASEQPKGWVKWLHWAEYWYNTSFQGAAKLTPFQIVSVGDHPVVTDLPATMAANETILAHRDFVQNDFSLGDKAVSVAGGNDTHQMLAEGRGRAKREWKEYVDHSSTLFKIYVLGEKVFYAVKKSTPNVDILMNLSKKNGHGPLLFDSLKSLPTSIEQSRSEDPSVANSHHFDLGLVTDAANWLARKLDLTIFGFDVVIQEGTGDHVIVDVNYLPSFKEVPNEVCIPAFWDAIKMKFESRQRK</sequence>
<comment type="subunit">
    <text evidence="3">Monomer.</text>
</comment>
<evidence type="ECO:0000256" key="7">
    <source>
        <dbReference type="ARBA" id="ARBA00022741"/>
    </source>
</evidence>
<dbReference type="GO" id="GO:0003676">
    <property type="term" value="F:nucleic acid binding"/>
    <property type="evidence" value="ECO:0007669"/>
    <property type="project" value="InterPro"/>
</dbReference>
<evidence type="ECO:0000313" key="13">
    <source>
        <dbReference type="Proteomes" id="UP000467840"/>
    </source>
</evidence>
<evidence type="ECO:0000256" key="10">
    <source>
        <dbReference type="ARBA" id="ARBA00022842"/>
    </source>
</evidence>
<evidence type="ECO:0000256" key="8">
    <source>
        <dbReference type="ARBA" id="ARBA00022777"/>
    </source>
</evidence>